<feature type="transmembrane region" description="Helical" evidence="7">
    <location>
        <begin position="193"/>
        <end position="209"/>
    </location>
</feature>
<feature type="transmembrane region" description="Helical" evidence="7">
    <location>
        <begin position="112"/>
        <end position="132"/>
    </location>
</feature>
<evidence type="ECO:0000256" key="5">
    <source>
        <dbReference type="ARBA" id="ARBA00023136"/>
    </source>
</evidence>
<comment type="subcellular location">
    <subcellularLocation>
        <location evidence="1">Cell membrane</location>
        <topology evidence="1">Multi-pass membrane protein</topology>
    </subcellularLocation>
</comment>
<proteinExistence type="inferred from homology"/>
<feature type="domain" description="Threonine/serine exporter-like N-terminal" evidence="8">
    <location>
        <begin position="10"/>
        <end position="246"/>
    </location>
</feature>
<dbReference type="GO" id="GO:0022857">
    <property type="term" value="F:transmembrane transporter activity"/>
    <property type="evidence" value="ECO:0007669"/>
    <property type="project" value="InterPro"/>
</dbReference>
<keyword evidence="5 7" id="KW-0472">Membrane</keyword>
<accession>A0A1V1HYM7</accession>
<keyword evidence="10" id="KW-1185">Reference proteome</keyword>
<dbReference type="PANTHER" id="PTHR34390">
    <property type="entry name" value="UPF0442 PROTEIN YJJB-RELATED"/>
    <property type="match status" value="1"/>
</dbReference>
<dbReference type="Proteomes" id="UP000245622">
    <property type="component" value="Chromosome 1"/>
</dbReference>
<organism evidence="9 10">
    <name type="scientific">Romboutsia ilealis</name>
    <dbReference type="NCBI Taxonomy" id="1115758"/>
    <lineage>
        <taxon>Bacteria</taxon>
        <taxon>Bacillati</taxon>
        <taxon>Bacillota</taxon>
        <taxon>Clostridia</taxon>
        <taxon>Peptostreptococcales</taxon>
        <taxon>Peptostreptococcaceae</taxon>
        <taxon>Romboutsia</taxon>
    </lineage>
</organism>
<evidence type="ECO:0000256" key="2">
    <source>
        <dbReference type="ARBA" id="ARBA00022475"/>
    </source>
</evidence>
<sequence>MNINKLLKFSSDAGKLMLQSGGETYRVEETVSRICQSFDVDEVEVFASPTAVMISILFNGEIHSIVKRINYRGIDLNMVHNINSLSREIYQHRLSIDICEKKLKDICKSNCYPLSKTLFFAGIATSTFTILFDGKIREFLCAFFIGVLTKLISITLQKYNLNDFFLNIICGSFVATSSIICLHFGIINELNKLIAGSIMLLVPGLALTNSIRDLLEGQLVSGLTRAAEAFFIGLSAAIGTGSILRIYLRLGGF</sequence>
<dbReference type="KEGG" id="ril:CRIB_323"/>
<dbReference type="InterPro" id="IPR050539">
    <property type="entry name" value="ThrE_Dicarb/AminoAcid_Exp"/>
</dbReference>
<feature type="transmembrane region" description="Helical" evidence="7">
    <location>
        <begin position="165"/>
        <end position="186"/>
    </location>
</feature>
<dbReference type="GO" id="GO:0005886">
    <property type="term" value="C:plasma membrane"/>
    <property type="evidence" value="ECO:0007669"/>
    <property type="project" value="UniProtKB-SubCell"/>
</dbReference>
<comment type="similarity">
    <text evidence="6">Belongs to the ThrE exporter (TC 2.A.79) family.</text>
</comment>
<dbReference type="InterPro" id="IPR010619">
    <property type="entry name" value="ThrE-like_N"/>
</dbReference>
<reference evidence="9 10" key="1">
    <citation type="submission" date="2014-04" db="EMBL/GenBank/DDBJ databases">
        <authorList>
            <person name="Hornung B.V."/>
        </authorList>
    </citation>
    <scope>NUCLEOTIDE SEQUENCE [LARGE SCALE GENOMIC DNA]</scope>
    <source>
        <strain evidence="9 10">CRIB</strain>
    </source>
</reference>
<dbReference type="GO" id="GO:0015744">
    <property type="term" value="P:succinate transport"/>
    <property type="evidence" value="ECO:0007669"/>
    <property type="project" value="TreeGrafter"/>
</dbReference>
<evidence type="ECO:0000256" key="4">
    <source>
        <dbReference type="ARBA" id="ARBA00022989"/>
    </source>
</evidence>
<dbReference type="EMBL" id="LN555523">
    <property type="protein sequence ID" value="CED93080.1"/>
    <property type="molecule type" value="Genomic_DNA"/>
</dbReference>
<dbReference type="PANTHER" id="PTHR34390:SF2">
    <property type="entry name" value="SUCCINATE TRANSPORTER SUBUNIT YJJP-RELATED"/>
    <property type="match status" value="1"/>
</dbReference>
<evidence type="ECO:0000256" key="3">
    <source>
        <dbReference type="ARBA" id="ARBA00022692"/>
    </source>
</evidence>
<dbReference type="GeneID" id="82204503"/>
<evidence type="ECO:0000256" key="7">
    <source>
        <dbReference type="SAM" id="Phobius"/>
    </source>
</evidence>
<feature type="transmembrane region" description="Helical" evidence="7">
    <location>
        <begin position="229"/>
        <end position="248"/>
    </location>
</feature>
<evidence type="ECO:0000313" key="10">
    <source>
        <dbReference type="Proteomes" id="UP000245622"/>
    </source>
</evidence>
<evidence type="ECO:0000256" key="6">
    <source>
        <dbReference type="ARBA" id="ARBA00034125"/>
    </source>
</evidence>
<dbReference type="Pfam" id="PF06738">
    <property type="entry name" value="ThrE"/>
    <property type="match status" value="1"/>
</dbReference>
<dbReference type="RefSeq" id="WP_180702829.1">
    <property type="nucleotide sequence ID" value="NZ_CAJUCR010000020.1"/>
</dbReference>
<keyword evidence="2" id="KW-1003">Cell membrane</keyword>
<evidence type="ECO:0000256" key="1">
    <source>
        <dbReference type="ARBA" id="ARBA00004651"/>
    </source>
</evidence>
<evidence type="ECO:0000313" key="9">
    <source>
        <dbReference type="EMBL" id="CED93080.1"/>
    </source>
</evidence>
<name>A0A1V1HYM7_9FIRM</name>
<gene>
    <name evidence="9" type="ORF">CRIB_323</name>
</gene>
<keyword evidence="3 7" id="KW-0812">Transmembrane</keyword>
<protein>
    <submittedName>
        <fullName evidence="9">Membrane spanning protein</fullName>
    </submittedName>
</protein>
<dbReference type="AlphaFoldDB" id="A0A1V1HYM7"/>
<evidence type="ECO:0000259" key="8">
    <source>
        <dbReference type="Pfam" id="PF06738"/>
    </source>
</evidence>
<keyword evidence="4 7" id="KW-1133">Transmembrane helix</keyword>